<name>A0A418WDV0_9PROT</name>
<keyword evidence="3" id="KW-1185">Reference proteome</keyword>
<evidence type="ECO:0000256" key="1">
    <source>
        <dbReference type="SAM" id="MobiDB-lite"/>
    </source>
</evidence>
<evidence type="ECO:0000313" key="3">
    <source>
        <dbReference type="Proteomes" id="UP000284605"/>
    </source>
</evidence>
<dbReference type="Proteomes" id="UP000284605">
    <property type="component" value="Unassembled WGS sequence"/>
</dbReference>
<sequence length="213" mass="23129">MVPLPPPPPPVVEPVREEETIRPERMVDAPAPPQRLNLGWLGPLLWSLLCLAIGAAAWSNKAPTLEIALPGRVTPGTPPSLPPVPPTLPEVPTLPAPPPPSPPTPSPPTPSPPAPQGDLSIVDIVRQAASAQEIYDWAHKFRDKGDFQGMLLLLENAAERGHGQAMFEIAQLYDPATFIAGKPFSKANPNRRRNSIARPRPRGSWKPRRPWPP</sequence>
<reference evidence="2 3" key="1">
    <citation type="submission" date="2018-09" db="EMBL/GenBank/DDBJ databases">
        <authorList>
            <person name="Zhu H."/>
        </authorList>
    </citation>
    <scope>NUCLEOTIDE SEQUENCE [LARGE SCALE GENOMIC DNA]</scope>
    <source>
        <strain evidence="2 3">K1W22B-8</strain>
    </source>
</reference>
<feature type="compositionally biased region" description="Pro residues" evidence="1">
    <location>
        <begin position="76"/>
        <end position="115"/>
    </location>
</feature>
<accession>A0A418WDV0</accession>
<proteinExistence type="predicted"/>
<gene>
    <name evidence="2" type="ORF">D3874_15175</name>
</gene>
<dbReference type="AlphaFoldDB" id="A0A418WDV0"/>
<feature type="region of interest" description="Disordered" evidence="1">
    <location>
        <begin position="181"/>
        <end position="213"/>
    </location>
</feature>
<organism evidence="2 3">
    <name type="scientific">Oleomonas cavernae</name>
    <dbReference type="NCBI Taxonomy" id="2320859"/>
    <lineage>
        <taxon>Bacteria</taxon>
        <taxon>Pseudomonadati</taxon>
        <taxon>Pseudomonadota</taxon>
        <taxon>Alphaproteobacteria</taxon>
        <taxon>Acetobacterales</taxon>
        <taxon>Acetobacteraceae</taxon>
        <taxon>Oleomonas</taxon>
    </lineage>
</organism>
<comment type="caution">
    <text evidence="2">The sequence shown here is derived from an EMBL/GenBank/DDBJ whole genome shotgun (WGS) entry which is preliminary data.</text>
</comment>
<feature type="region of interest" description="Disordered" evidence="1">
    <location>
        <begin position="1"/>
        <end position="20"/>
    </location>
</feature>
<dbReference type="EMBL" id="QYUK01000011">
    <property type="protein sequence ID" value="RJF88191.1"/>
    <property type="molecule type" value="Genomic_DNA"/>
</dbReference>
<protein>
    <submittedName>
        <fullName evidence="2">Uncharacterized protein</fullName>
    </submittedName>
</protein>
<feature type="compositionally biased region" description="Basic residues" evidence="1">
    <location>
        <begin position="189"/>
        <end position="213"/>
    </location>
</feature>
<feature type="compositionally biased region" description="Pro residues" evidence="1">
    <location>
        <begin position="1"/>
        <end position="12"/>
    </location>
</feature>
<evidence type="ECO:0000313" key="2">
    <source>
        <dbReference type="EMBL" id="RJF88191.1"/>
    </source>
</evidence>
<feature type="region of interest" description="Disordered" evidence="1">
    <location>
        <begin position="76"/>
        <end position="118"/>
    </location>
</feature>